<sequence length="1120" mass="126310">MAQKGTPSASKAVLDFDPNEADPVAVEQTRRLLSQVEAARGPDGLRKVLHVTAGELSLVQQSQPGSCWSVGFSFESCCAPEFGPEGNTECWDDVYTFESCCESGGDPQKVGCNSSYFRRFRNLAFEYYNLGRSKPALIELWPRILANYDARFLLCPPAALQAQLLQIEERGFLERPETVTEQLLSYTRNLQHAFTSSEAEKTDFDAWPLELGLEKLRQSERIKAKQRRFRRFPDVTLVLSYCREELSWMNSSFSRKVMPKVDVVMVAKCPGVDAIEAVPFKHLWRSVEQLDVEDLPLRADECSAYLGYLHHYYYALPRHMVFVHADMPDHIGAGRPNIIDDTLRALMHGASVPFAHLGNNRVTMRWNPDLMTPLWKGLFGSSIAPAAGEVSTYCCSHFVLSRDRALLRPRRFYENAVKFVMSPESYFYLPSKWSPARQRRAADFDMRGRVVCQNMMFLWHIFFGEPLELPHRMYDPSLPLFLKTRNIRFQLMFLGPFGRVDQPSQLEPVAAALKHRVACVTCRSRLEPLVTNLVTFSASSSSPKRESQENPPRREESEAMNRPLLSADESRGLEPACGPWPCARQDLAALSAFLASFGGGPPKDMAIPRRPTGDSFVGSSLDETADEPLRRSSGRGSGVLRCQYHAQYCGCGFRCTCCARGFTRTKKGGASATALAAGMRAEGREAALQPDLLASYEKERFVAILESGTSEAEWRQLGTVDLDALCELFFWLSERGARAASNLFQLPPGTLGALETARDWYGKGDAVSLSSPEFSALLPKLDAKMEPLTAFRMKGPPCLQMVHALRNTRPTLKHPGVIHTGILLPEGADNFDGWVETARKLRLLPMSFLASQDLQNVKLYFWANVEQTHPLIQEIFAPLLEQYGKYIEIKRFDAAAEIKKVCSHYEANIESLSNLTEELVKMYESQEFVGSKSNLMRAFLLYNYGGAWMDSDTLLVQSLSPLLEEDWVVFMRKMLPNNNALSSSKPQSKFMTAWLAHILRLGVNTTYGAYGSRSLEAMIHEIQHSVANSTFRVLPACFFEGITNKGARAADEEIPNRTQFFNSTSLESMIRRRNYIDPRSKTYSTFGFHWHNQWWNKVEDSSMANAAEKLYCELLNIKLK</sequence>
<comment type="caution">
    <text evidence="3">The sequence shown here is derived from an EMBL/GenBank/DDBJ whole genome shotgun (WGS) entry which is preliminary data.</text>
</comment>
<dbReference type="InterPro" id="IPR051706">
    <property type="entry name" value="Glycosyltransferase_domain"/>
</dbReference>
<dbReference type="Pfam" id="PF04488">
    <property type="entry name" value="Gly_transf_sug"/>
    <property type="match status" value="1"/>
</dbReference>
<name>A0A9P1CAH2_9DINO</name>
<dbReference type="Pfam" id="PF11913">
    <property type="entry name" value="DUF3431"/>
    <property type="match status" value="1"/>
</dbReference>
<dbReference type="Proteomes" id="UP001152797">
    <property type="component" value="Unassembled WGS sequence"/>
</dbReference>
<organism evidence="3">
    <name type="scientific">Cladocopium goreaui</name>
    <dbReference type="NCBI Taxonomy" id="2562237"/>
    <lineage>
        <taxon>Eukaryota</taxon>
        <taxon>Sar</taxon>
        <taxon>Alveolata</taxon>
        <taxon>Dinophyceae</taxon>
        <taxon>Suessiales</taxon>
        <taxon>Symbiodiniaceae</taxon>
        <taxon>Cladocopium</taxon>
    </lineage>
</organism>
<dbReference type="GO" id="GO:0051999">
    <property type="term" value="P:mannosyl-inositol phosphorylceramide biosynthetic process"/>
    <property type="evidence" value="ECO:0007669"/>
    <property type="project" value="TreeGrafter"/>
</dbReference>
<feature type="compositionally biased region" description="Basic and acidic residues" evidence="2">
    <location>
        <begin position="543"/>
        <end position="559"/>
    </location>
</feature>
<evidence type="ECO:0000313" key="5">
    <source>
        <dbReference type="Proteomes" id="UP001152797"/>
    </source>
</evidence>
<dbReference type="GO" id="GO:0000030">
    <property type="term" value="F:mannosyltransferase activity"/>
    <property type="evidence" value="ECO:0007669"/>
    <property type="project" value="TreeGrafter"/>
</dbReference>
<dbReference type="PANTHER" id="PTHR32385:SF15">
    <property type="entry name" value="INOSITOL PHOSPHOCERAMIDE MANNOSYLTRANSFERASE 1"/>
    <property type="match status" value="1"/>
</dbReference>
<dbReference type="EMBL" id="CAMXCT030001280">
    <property type="protein sequence ID" value="CAL4775889.1"/>
    <property type="molecule type" value="Genomic_DNA"/>
</dbReference>
<dbReference type="PANTHER" id="PTHR32385">
    <property type="entry name" value="MANNOSYL PHOSPHORYLINOSITOL CERAMIDE SYNTHASE"/>
    <property type="match status" value="1"/>
</dbReference>
<proteinExistence type="predicted"/>
<evidence type="ECO:0000256" key="1">
    <source>
        <dbReference type="ARBA" id="ARBA00022679"/>
    </source>
</evidence>
<dbReference type="EMBL" id="CAMXCT010001280">
    <property type="protein sequence ID" value="CAI3988577.1"/>
    <property type="molecule type" value="Genomic_DNA"/>
</dbReference>
<keyword evidence="5" id="KW-1185">Reference proteome</keyword>
<feature type="region of interest" description="Disordered" evidence="2">
    <location>
        <begin position="537"/>
        <end position="562"/>
    </location>
</feature>
<dbReference type="GO" id="GO:0016020">
    <property type="term" value="C:membrane"/>
    <property type="evidence" value="ECO:0007669"/>
    <property type="project" value="GOC"/>
</dbReference>
<dbReference type="SUPFAM" id="SSF53448">
    <property type="entry name" value="Nucleotide-diphospho-sugar transferases"/>
    <property type="match status" value="1"/>
</dbReference>
<dbReference type="EMBL" id="CAMXCT020001280">
    <property type="protein sequence ID" value="CAL1141952.1"/>
    <property type="molecule type" value="Genomic_DNA"/>
</dbReference>
<evidence type="ECO:0000256" key="2">
    <source>
        <dbReference type="SAM" id="MobiDB-lite"/>
    </source>
</evidence>
<evidence type="ECO:0000313" key="3">
    <source>
        <dbReference type="EMBL" id="CAI3988577.1"/>
    </source>
</evidence>
<reference evidence="4 5" key="2">
    <citation type="submission" date="2024-05" db="EMBL/GenBank/DDBJ databases">
        <authorList>
            <person name="Chen Y."/>
            <person name="Shah S."/>
            <person name="Dougan E. K."/>
            <person name="Thang M."/>
            <person name="Chan C."/>
        </authorList>
    </citation>
    <scope>NUCLEOTIDE SEQUENCE [LARGE SCALE GENOMIC DNA]</scope>
</reference>
<protein>
    <submittedName>
        <fullName evidence="4">C3H1-type domain-containing protein</fullName>
    </submittedName>
</protein>
<dbReference type="InterPro" id="IPR007577">
    <property type="entry name" value="GlycoTrfase_DXD_sugar-bd_CS"/>
</dbReference>
<dbReference type="InterPro" id="IPR021838">
    <property type="entry name" value="DUF3431"/>
</dbReference>
<accession>A0A9P1CAH2</accession>
<keyword evidence="1" id="KW-0808">Transferase</keyword>
<dbReference type="InterPro" id="IPR029044">
    <property type="entry name" value="Nucleotide-diphossugar_trans"/>
</dbReference>
<dbReference type="Gene3D" id="3.90.550.20">
    <property type="match status" value="1"/>
</dbReference>
<dbReference type="AlphaFoldDB" id="A0A9P1CAH2"/>
<gene>
    <name evidence="3" type="ORF">C1SCF055_LOCUS15726</name>
</gene>
<dbReference type="OrthoDB" id="426718at2759"/>
<reference evidence="3" key="1">
    <citation type="submission" date="2022-10" db="EMBL/GenBank/DDBJ databases">
        <authorList>
            <person name="Chen Y."/>
            <person name="Dougan E. K."/>
            <person name="Chan C."/>
            <person name="Rhodes N."/>
            <person name="Thang M."/>
        </authorList>
    </citation>
    <scope>NUCLEOTIDE SEQUENCE</scope>
</reference>
<feature type="region of interest" description="Disordered" evidence="2">
    <location>
        <begin position="601"/>
        <end position="632"/>
    </location>
</feature>
<evidence type="ECO:0000313" key="4">
    <source>
        <dbReference type="EMBL" id="CAL4775889.1"/>
    </source>
</evidence>